<accession>A0AAW0NYW1</accession>
<dbReference type="AlphaFoldDB" id="A0AAW0NYW1"/>
<keyword evidence="3" id="KW-1185">Reference proteome</keyword>
<comment type="caution">
    <text evidence="2">The sequence shown here is derived from an EMBL/GenBank/DDBJ whole genome shotgun (WGS) entry which is preliminary data.</text>
</comment>
<name>A0AAW0NYW1_9GOBI</name>
<organism evidence="2 3">
    <name type="scientific">Mugilogobius chulae</name>
    <name type="common">yellowstripe goby</name>
    <dbReference type="NCBI Taxonomy" id="88201"/>
    <lineage>
        <taxon>Eukaryota</taxon>
        <taxon>Metazoa</taxon>
        <taxon>Chordata</taxon>
        <taxon>Craniata</taxon>
        <taxon>Vertebrata</taxon>
        <taxon>Euteleostomi</taxon>
        <taxon>Actinopterygii</taxon>
        <taxon>Neopterygii</taxon>
        <taxon>Teleostei</taxon>
        <taxon>Neoteleostei</taxon>
        <taxon>Acanthomorphata</taxon>
        <taxon>Gobiaria</taxon>
        <taxon>Gobiiformes</taxon>
        <taxon>Gobioidei</taxon>
        <taxon>Gobiidae</taxon>
        <taxon>Gobionellinae</taxon>
        <taxon>Mugilogobius</taxon>
    </lineage>
</organism>
<feature type="transmembrane region" description="Helical" evidence="1">
    <location>
        <begin position="27"/>
        <end position="47"/>
    </location>
</feature>
<feature type="transmembrane region" description="Helical" evidence="1">
    <location>
        <begin position="59"/>
        <end position="79"/>
    </location>
</feature>
<keyword evidence="1" id="KW-1133">Transmembrane helix</keyword>
<reference evidence="3" key="1">
    <citation type="submission" date="2024-04" db="EMBL/GenBank/DDBJ databases">
        <title>Salinicola lusitanus LLJ914,a marine bacterium isolated from the Okinawa Trough.</title>
        <authorList>
            <person name="Li J."/>
        </authorList>
    </citation>
    <scope>NUCLEOTIDE SEQUENCE [LARGE SCALE GENOMIC DNA]</scope>
</reference>
<keyword evidence="1" id="KW-0472">Membrane</keyword>
<proteinExistence type="predicted"/>
<dbReference type="Proteomes" id="UP001460270">
    <property type="component" value="Unassembled WGS sequence"/>
</dbReference>
<keyword evidence="1" id="KW-0812">Transmembrane</keyword>
<gene>
    <name evidence="2" type="ORF">WMY93_017554</name>
</gene>
<evidence type="ECO:0000256" key="1">
    <source>
        <dbReference type="SAM" id="Phobius"/>
    </source>
</evidence>
<sequence length="130" mass="14335">MLDHWSWQVLPESCALNQPRRPLHTSLNLFFLSFALSLAARSGIVLRCPNEEGSRCEKVPVFLGPTGIGLITSGSFFAAGTMHWRHTLRLDLGISHGKMFPEFRSQAQGKAEDGVRVRGREVEGAGTWSG</sequence>
<evidence type="ECO:0000313" key="2">
    <source>
        <dbReference type="EMBL" id="KAK7904947.1"/>
    </source>
</evidence>
<evidence type="ECO:0000313" key="3">
    <source>
        <dbReference type="Proteomes" id="UP001460270"/>
    </source>
</evidence>
<dbReference type="EMBL" id="JBBPFD010000012">
    <property type="protein sequence ID" value="KAK7904947.1"/>
    <property type="molecule type" value="Genomic_DNA"/>
</dbReference>
<protein>
    <submittedName>
        <fullName evidence="2">Uncharacterized protein</fullName>
    </submittedName>
</protein>